<evidence type="ECO:0000313" key="2">
    <source>
        <dbReference type="EMBL" id="MBB3167623.1"/>
    </source>
</evidence>
<dbReference type="SUPFAM" id="SSF54909">
    <property type="entry name" value="Dimeric alpha+beta barrel"/>
    <property type="match status" value="1"/>
</dbReference>
<dbReference type="Proteomes" id="UP000559987">
    <property type="component" value="Unassembled WGS sequence"/>
</dbReference>
<gene>
    <name evidence="2" type="ORF">FHS30_000799</name>
</gene>
<dbReference type="InterPro" id="IPR011008">
    <property type="entry name" value="Dimeric_a/b-barrel"/>
</dbReference>
<protein>
    <submittedName>
        <fullName evidence="2">Heme-degrading monooxygenase HmoA</fullName>
    </submittedName>
</protein>
<dbReference type="RefSeq" id="WP_183908503.1">
    <property type="nucleotide sequence ID" value="NZ_JACHXZ010000001.1"/>
</dbReference>
<dbReference type="PANTHER" id="PTHR34474">
    <property type="entry name" value="SIGNAL TRANSDUCTION PROTEIN TRAP"/>
    <property type="match status" value="1"/>
</dbReference>
<proteinExistence type="predicted"/>
<comment type="caution">
    <text evidence="2">The sequence shown here is derived from an EMBL/GenBank/DDBJ whole genome shotgun (WGS) entry which is preliminary data.</text>
</comment>
<dbReference type="PANTHER" id="PTHR34474:SF2">
    <property type="entry name" value="SIGNAL TRANSDUCTION PROTEIN TRAP"/>
    <property type="match status" value="1"/>
</dbReference>
<dbReference type="GO" id="GO:0004497">
    <property type="term" value="F:monooxygenase activity"/>
    <property type="evidence" value="ECO:0007669"/>
    <property type="project" value="UniProtKB-KW"/>
</dbReference>
<evidence type="ECO:0000313" key="3">
    <source>
        <dbReference type="Proteomes" id="UP000559987"/>
    </source>
</evidence>
<keyword evidence="3" id="KW-1185">Reference proteome</keyword>
<dbReference type="PROSITE" id="PS51725">
    <property type="entry name" value="ABM"/>
    <property type="match status" value="1"/>
</dbReference>
<dbReference type="InterPro" id="IPR007138">
    <property type="entry name" value="ABM_dom"/>
</dbReference>
<dbReference type="EMBL" id="JACHXZ010000001">
    <property type="protein sequence ID" value="MBB3167623.1"/>
    <property type="molecule type" value="Genomic_DNA"/>
</dbReference>
<evidence type="ECO:0000259" key="1">
    <source>
        <dbReference type="PROSITE" id="PS51725"/>
    </source>
</evidence>
<sequence>MIVATSRFVVANDKDAEVAEAFVARPHKVDAVEGFLKMEVLRNITNPKEFMLLTYWNSESCYKAWHKSHMYGEAHAGIPKGLKLEKRETIVTQWSHLTD</sequence>
<organism evidence="2 3">
    <name type="scientific">Simiduia aestuariiviva</name>
    <dbReference type="NCBI Taxonomy" id="1510459"/>
    <lineage>
        <taxon>Bacteria</taxon>
        <taxon>Pseudomonadati</taxon>
        <taxon>Pseudomonadota</taxon>
        <taxon>Gammaproteobacteria</taxon>
        <taxon>Cellvibrionales</taxon>
        <taxon>Cellvibrionaceae</taxon>
        <taxon>Simiduia</taxon>
    </lineage>
</organism>
<keyword evidence="2" id="KW-0503">Monooxygenase</keyword>
<name>A0A839UJ85_9GAMM</name>
<keyword evidence="2" id="KW-0560">Oxidoreductase</keyword>
<dbReference type="Pfam" id="PF03992">
    <property type="entry name" value="ABM"/>
    <property type="match status" value="1"/>
</dbReference>
<dbReference type="Gene3D" id="3.30.70.100">
    <property type="match status" value="1"/>
</dbReference>
<feature type="domain" description="ABM" evidence="1">
    <location>
        <begin position="2"/>
        <end position="91"/>
    </location>
</feature>
<dbReference type="AlphaFoldDB" id="A0A839UJ85"/>
<dbReference type="InterPro" id="IPR050404">
    <property type="entry name" value="Heme-degrading_MO"/>
</dbReference>
<accession>A0A839UJ85</accession>
<reference evidence="2 3" key="1">
    <citation type="submission" date="2020-08" db="EMBL/GenBank/DDBJ databases">
        <title>Genomic Encyclopedia of Type Strains, Phase III (KMG-III): the genomes of soil and plant-associated and newly described type strains.</title>
        <authorList>
            <person name="Whitman W."/>
        </authorList>
    </citation>
    <scope>NUCLEOTIDE SEQUENCE [LARGE SCALE GENOMIC DNA]</scope>
    <source>
        <strain evidence="2 3">CECT 8571</strain>
    </source>
</reference>